<keyword evidence="1" id="KW-0433">Leucine-rich repeat</keyword>
<organism evidence="7 9">
    <name type="scientific">Rotaria socialis</name>
    <dbReference type="NCBI Taxonomy" id="392032"/>
    <lineage>
        <taxon>Eukaryota</taxon>
        <taxon>Metazoa</taxon>
        <taxon>Spiralia</taxon>
        <taxon>Gnathifera</taxon>
        <taxon>Rotifera</taxon>
        <taxon>Eurotatoria</taxon>
        <taxon>Bdelloidea</taxon>
        <taxon>Philodinida</taxon>
        <taxon>Philodinidae</taxon>
        <taxon>Rotaria</taxon>
    </lineage>
</organism>
<evidence type="ECO:0000256" key="1">
    <source>
        <dbReference type="ARBA" id="ARBA00022614"/>
    </source>
</evidence>
<keyword evidence="9" id="KW-1185">Reference proteome</keyword>
<dbReference type="OrthoDB" id="10034042at2759"/>
<feature type="compositionally biased region" description="Polar residues" evidence="4">
    <location>
        <begin position="713"/>
        <end position="722"/>
    </location>
</feature>
<sequence length="722" mass="82323">MSSQNENDDKLPTEDSPITTVSHKRRVRFPSDEAQLRMISITPEPLSNQPLLSLGVILQRYRAACQRVQIRPLNCLLDQLTTMDDNRKSFSDRLHCLKIANERLDIKHIDAIEEVLSRCRFHTLDFESSFSDDSTLVQFFDIIEYYESCTHLNLSNNRSISVQGYQALTRYLRKTRYLERLDVNSMRFDDMSMLSFGRALRMSSTLYELHLESCQLNGKILQKLIQNIRLAPCLRELYLCDNRLQVQDSLLINDLIRTCGQFLHVLDLRSNALQDTGMSHIASQLSQYDENHAQQSNLYKISFQSNQLTYQGVGFLAKSLLHNRTIRSLNLSHNPITNEGLFLLRDTLLTNRTINELILRNCRLTDQAAIALAEYIAESSTIQYLDLRENSIQASGICGIAIAIKSNKSLLKLDFDPIITTNFNSQSNNNIDRSTIPNSNSLLSLSNLRRMTIGFSGLTSNAYNANGSDTQTARELFEQKLKWMNDIECVCERNLIHYEDQLRRQQEEEEQQRQQQQQQQQQTNEQNDNGKVITNGTDQQELPIVTSKDIILEENFTNEILSNDNIPSLSADNEHSMLPIQNNSEVTALSTDEILQSQNAGANDDDVFVVAPIDNQSNDNNQVAPMPEISVESQRNGDNHEESQTNNMDGVFTLEDPTSTPNNTEDNPDDILNDDDQRKLNHSDSLYLLRKKAQHEDNDTSDDESDLSSSIDQPQQQLTDGV</sequence>
<dbReference type="InterPro" id="IPR032675">
    <property type="entry name" value="LRR_dom_sf"/>
</dbReference>
<dbReference type="Proteomes" id="UP000663848">
    <property type="component" value="Unassembled WGS sequence"/>
</dbReference>
<dbReference type="Pfam" id="PF13516">
    <property type="entry name" value="LRR_6"/>
    <property type="match status" value="3"/>
</dbReference>
<feature type="compositionally biased region" description="Low complexity" evidence="4">
    <location>
        <begin position="513"/>
        <end position="522"/>
    </location>
</feature>
<accession>A0A820NJK3</accession>
<evidence type="ECO:0000256" key="2">
    <source>
        <dbReference type="ARBA" id="ARBA00022737"/>
    </source>
</evidence>
<evidence type="ECO:0000313" key="6">
    <source>
        <dbReference type="EMBL" id="CAF3318549.1"/>
    </source>
</evidence>
<dbReference type="Proteomes" id="UP000663873">
    <property type="component" value="Unassembled WGS sequence"/>
</dbReference>
<keyword evidence="2" id="KW-0677">Repeat</keyword>
<dbReference type="Proteomes" id="UP000663825">
    <property type="component" value="Unassembled WGS sequence"/>
</dbReference>
<dbReference type="Gene3D" id="3.80.10.10">
    <property type="entry name" value="Ribonuclease Inhibitor"/>
    <property type="match status" value="2"/>
</dbReference>
<dbReference type="EMBL" id="CAJNXB010002442">
    <property type="protein sequence ID" value="CAF3251366.1"/>
    <property type="molecule type" value="Genomic_DNA"/>
</dbReference>
<gene>
    <name evidence="6" type="ORF">GRG538_LOCUS2200</name>
    <name evidence="8" type="ORF">QYT958_LOCUS10162</name>
    <name evidence="5" type="ORF">TIS948_LOCUS15232</name>
    <name evidence="7" type="ORF">UJA718_LOCUS18538</name>
</gene>
<comment type="caution">
    <text evidence="7">The sequence shown here is derived from an EMBL/GenBank/DDBJ whole genome shotgun (WGS) entry which is preliminary data.</text>
</comment>
<dbReference type="EMBL" id="CAJOBP010003165">
    <property type="protein sequence ID" value="CAF4392747.1"/>
    <property type="molecule type" value="Genomic_DNA"/>
</dbReference>
<feature type="compositionally biased region" description="Polar residues" evidence="4">
    <location>
        <begin position="656"/>
        <end position="665"/>
    </location>
</feature>
<protein>
    <submittedName>
        <fullName evidence="7">Uncharacterized protein</fullName>
    </submittedName>
</protein>
<dbReference type="InterPro" id="IPR051279">
    <property type="entry name" value="PP1-Reg/Actin-Interact_Protein"/>
</dbReference>
<evidence type="ECO:0000256" key="3">
    <source>
        <dbReference type="ARBA" id="ARBA00038315"/>
    </source>
</evidence>
<evidence type="ECO:0000256" key="4">
    <source>
        <dbReference type="SAM" id="MobiDB-lite"/>
    </source>
</evidence>
<evidence type="ECO:0000313" key="9">
    <source>
        <dbReference type="Proteomes" id="UP000663873"/>
    </source>
</evidence>
<proteinExistence type="inferred from homology"/>
<dbReference type="SUPFAM" id="SSF52047">
    <property type="entry name" value="RNI-like"/>
    <property type="match status" value="1"/>
</dbReference>
<comment type="similarity">
    <text evidence="3">Belongs to the PPP1R37 family.</text>
</comment>
<feature type="region of interest" description="Disordered" evidence="4">
    <location>
        <begin position="506"/>
        <end position="540"/>
    </location>
</feature>
<evidence type="ECO:0000313" key="8">
    <source>
        <dbReference type="EMBL" id="CAF4579300.1"/>
    </source>
</evidence>
<dbReference type="InterPro" id="IPR001611">
    <property type="entry name" value="Leu-rich_rpt"/>
</dbReference>
<dbReference type="SMART" id="SM00368">
    <property type="entry name" value="LRR_RI"/>
    <property type="match status" value="6"/>
</dbReference>
<feature type="compositionally biased region" description="Polar residues" evidence="4">
    <location>
        <begin position="523"/>
        <end position="540"/>
    </location>
</feature>
<dbReference type="EMBL" id="CAJNYT010000053">
    <property type="protein sequence ID" value="CAF3318549.1"/>
    <property type="molecule type" value="Genomic_DNA"/>
</dbReference>
<evidence type="ECO:0000313" key="7">
    <source>
        <dbReference type="EMBL" id="CAF4392747.1"/>
    </source>
</evidence>
<dbReference type="PANTHER" id="PTHR24112">
    <property type="entry name" value="LEUCINE-RICH REPEAT, ISOFORM F-RELATED"/>
    <property type="match status" value="1"/>
</dbReference>
<reference evidence="7" key="1">
    <citation type="submission" date="2021-02" db="EMBL/GenBank/DDBJ databases">
        <authorList>
            <person name="Nowell W R."/>
        </authorList>
    </citation>
    <scope>NUCLEOTIDE SEQUENCE</scope>
</reference>
<name>A0A820NJK3_9BILA</name>
<evidence type="ECO:0000313" key="5">
    <source>
        <dbReference type="EMBL" id="CAF3251366.1"/>
    </source>
</evidence>
<dbReference type="AlphaFoldDB" id="A0A820NJK3"/>
<feature type="region of interest" description="Disordered" evidence="4">
    <location>
        <begin position="631"/>
        <end position="722"/>
    </location>
</feature>
<dbReference type="PANTHER" id="PTHR24112:SF9">
    <property type="entry name" value="PROTEIN PHOSPHATASE 1 REGULATORY SUBUNIT 37"/>
    <property type="match status" value="1"/>
</dbReference>
<dbReference type="EMBL" id="CAJOBR010001113">
    <property type="protein sequence ID" value="CAF4579300.1"/>
    <property type="molecule type" value="Genomic_DNA"/>
</dbReference>
<feature type="region of interest" description="Disordered" evidence="4">
    <location>
        <begin position="1"/>
        <end position="22"/>
    </location>
</feature>
<dbReference type="Proteomes" id="UP000663872">
    <property type="component" value="Unassembled WGS sequence"/>
</dbReference>